<dbReference type="RefSeq" id="WP_026125997.1">
    <property type="nucleotide sequence ID" value="NZ_ANBG01000267.1"/>
</dbReference>
<protein>
    <submittedName>
        <fullName evidence="1">Uncharacterized protein</fullName>
    </submittedName>
</protein>
<dbReference type="EMBL" id="CP022753">
    <property type="protein sequence ID" value="ASU85034.1"/>
    <property type="molecule type" value="Genomic_DNA"/>
</dbReference>
<organism evidence="1 2">
    <name type="scientific">Nocardiopsis gilva YIM 90087</name>
    <dbReference type="NCBI Taxonomy" id="1235441"/>
    <lineage>
        <taxon>Bacteria</taxon>
        <taxon>Bacillati</taxon>
        <taxon>Actinomycetota</taxon>
        <taxon>Actinomycetes</taxon>
        <taxon>Streptosporangiales</taxon>
        <taxon>Nocardiopsidaceae</taxon>
        <taxon>Nocardiopsis</taxon>
    </lineage>
</organism>
<gene>
    <name evidence="1" type="ORF">CDO52_21550</name>
</gene>
<name>A0A223SA92_9ACTN</name>
<sequence length="60" mass="6810">MVRPTVALASWLSLAAMRPRLFALTVLVGMAGRRWRVEECFQRPKGLAQLDEHQGREDTS</sequence>
<evidence type="ECO:0000313" key="1">
    <source>
        <dbReference type="EMBL" id="ASU85034.1"/>
    </source>
</evidence>
<dbReference type="Proteomes" id="UP000215005">
    <property type="component" value="Chromosome"/>
</dbReference>
<dbReference type="KEGG" id="ngv:CDO52_21550"/>
<accession>A0A223SA92</accession>
<dbReference type="AlphaFoldDB" id="A0A223SA92"/>
<keyword evidence="2" id="KW-1185">Reference proteome</keyword>
<reference evidence="1 2" key="1">
    <citation type="submission" date="2017-08" db="EMBL/GenBank/DDBJ databases">
        <title>The complete genome sequence of Nocardiopsis gilva YIM 90087.</title>
        <authorList>
            <person name="Yin M."/>
            <person name="Tang S."/>
        </authorList>
    </citation>
    <scope>NUCLEOTIDE SEQUENCE [LARGE SCALE GENOMIC DNA]</scope>
    <source>
        <strain evidence="1 2">YIM 90087</strain>
    </source>
</reference>
<evidence type="ECO:0000313" key="2">
    <source>
        <dbReference type="Proteomes" id="UP000215005"/>
    </source>
</evidence>
<proteinExistence type="predicted"/>